<dbReference type="FunCoup" id="A0A7R8UWY9">
    <property type="interactions" value="97"/>
</dbReference>
<dbReference type="GO" id="GO:0005777">
    <property type="term" value="C:peroxisome"/>
    <property type="evidence" value="ECO:0007669"/>
    <property type="project" value="TreeGrafter"/>
</dbReference>
<evidence type="ECO:0000256" key="8">
    <source>
        <dbReference type="ARBA" id="ARBA00023098"/>
    </source>
</evidence>
<dbReference type="GO" id="GO:0102965">
    <property type="term" value="F:alcohol-forming long-chain fatty acyl-CoA reductase activity"/>
    <property type="evidence" value="ECO:0007669"/>
    <property type="project" value="UniProtKB-EC"/>
</dbReference>
<evidence type="ECO:0000259" key="13">
    <source>
        <dbReference type="Pfam" id="PF07993"/>
    </source>
</evidence>
<keyword evidence="4 11" id="KW-0812">Transmembrane</keyword>
<name>A0A7R8UWY9_HERIL</name>
<keyword evidence="7 11" id="KW-0560">Oxidoreductase</keyword>
<dbReference type="AlphaFoldDB" id="A0A7R8UWY9"/>
<comment type="function">
    <text evidence="11">Catalyzes the reduction of fatty acyl-CoA to fatty alcohols.</text>
</comment>
<dbReference type="InParanoid" id="A0A7R8UWY9"/>
<keyword evidence="9 11" id="KW-0472">Membrane</keyword>
<evidence type="ECO:0000256" key="3">
    <source>
        <dbReference type="ARBA" id="ARBA00022516"/>
    </source>
</evidence>
<evidence type="ECO:0000256" key="11">
    <source>
        <dbReference type="RuleBase" id="RU363097"/>
    </source>
</evidence>
<dbReference type="Proteomes" id="UP000594454">
    <property type="component" value="Chromosome 4"/>
</dbReference>
<dbReference type="Pfam" id="PF07993">
    <property type="entry name" value="NAD_binding_4"/>
    <property type="match status" value="1"/>
</dbReference>
<dbReference type="FunFam" id="3.40.50.720:FF:000143">
    <property type="entry name" value="Fatty acyl-CoA reductase"/>
    <property type="match status" value="1"/>
</dbReference>
<dbReference type="Pfam" id="PF03015">
    <property type="entry name" value="Sterile"/>
    <property type="match status" value="1"/>
</dbReference>
<dbReference type="EC" id="1.2.1.84" evidence="11"/>
<feature type="transmembrane region" description="Helical" evidence="11">
    <location>
        <begin position="337"/>
        <end position="359"/>
    </location>
</feature>
<dbReference type="Gene3D" id="3.40.50.720">
    <property type="entry name" value="NAD(P)-binding Rossmann-like Domain"/>
    <property type="match status" value="1"/>
</dbReference>
<evidence type="ECO:0000256" key="10">
    <source>
        <dbReference type="ARBA" id="ARBA00052530"/>
    </source>
</evidence>
<dbReference type="CDD" id="cd09071">
    <property type="entry name" value="FAR_C"/>
    <property type="match status" value="1"/>
</dbReference>
<evidence type="ECO:0000259" key="12">
    <source>
        <dbReference type="Pfam" id="PF03015"/>
    </source>
</evidence>
<evidence type="ECO:0000313" key="14">
    <source>
        <dbReference type="EMBL" id="CAD7088169.1"/>
    </source>
</evidence>
<comment type="similarity">
    <text evidence="2 11">Belongs to the fatty acyl-CoA reductase family.</text>
</comment>
<dbReference type="GO" id="GO:0080019">
    <property type="term" value="F:alcohol-forming very long-chain fatty acyl-CoA reductase activity"/>
    <property type="evidence" value="ECO:0007669"/>
    <property type="project" value="InterPro"/>
</dbReference>
<keyword evidence="6 11" id="KW-1133">Transmembrane helix</keyword>
<evidence type="ECO:0000256" key="6">
    <source>
        <dbReference type="ARBA" id="ARBA00022989"/>
    </source>
</evidence>
<evidence type="ECO:0000256" key="5">
    <source>
        <dbReference type="ARBA" id="ARBA00022857"/>
    </source>
</evidence>
<evidence type="ECO:0000256" key="9">
    <source>
        <dbReference type="ARBA" id="ARBA00023136"/>
    </source>
</evidence>
<evidence type="ECO:0000256" key="2">
    <source>
        <dbReference type="ARBA" id="ARBA00005928"/>
    </source>
</evidence>
<dbReference type="InterPro" id="IPR036291">
    <property type="entry name" value="NAD(P)-bd_dom_sf"/>
</dbReference>
<organism evidence="14 15">
    <name type="scientific">Hermetia illucens</name>
    <name type="common">Black soldier fly</name>
    <dbReference type="NCBI Taxonomy" id="343691"/>
    <lineage>
        <taxon>Eukaryota</taxon>
        <taxon>Metazoa</taxon>
        <taxon>Ecdysozoa</taxon>
        <taxon>Arthropoda</taxon>
        <taxon>Hexapoda</taxon>
        <taxon>Insecta</taxon>
        <taxon>Pterygota</taxon>
        <taxon>Neoptera</taxon>
        <taxon>Endopterygota</taxon>
        <taxon>Diptera</taxon>
        <taxon>Brachycera</taxon>
        <taxon>Stratiomyomorpha</taxon>
        <taxon>Stratiomyidae</taxon>
        <taxon>Hermetiinae</taxon>
        <taxon>Hermetia</taxon>
    </lineage>
</organism>
<evidence type="ECO:0000313" key="15">
    <source>
        <dbReference type="Proteomes" id="UP000594454"/>
    </source>
</evidence>
<feature type="transmembrane region" description="Helical" evidence="11">
    <location>
        <begin position="457"/>
        <end position="476"/>
    </location>
</feature>
<dbReference type="EMBL" id="LR899012">
    <property type="protein sequence ID" value="CAD7088169.1"/>
    <property type="molecule type" value="Genomic_DNA"/>
</dbReference>
<dbReference type="GO" id="GO:0016020">
    <property type="term" value="C:membrane"/>
    <property type="evidence" value="ECO:0007669"/>
    <property type="project" value="UniProtKB-SubCell"/>
</dbReference>
<dbReference type="OrthoDB" id="429813at2759"/>
<comment type="subcellular location">
    <subcellularLocation>
        <location evidence="1">Membrane</location>
        <topology evidence="1">Multi-pass membrane protein</topology>
    </subcellularLocation>
</comment>
<comment type="catalytic activity">
    <reaction evidence="10 11">
        <text>a long-chain fatty acyl-CoA + 2 NADPH + 2 H(+) = a long-chain primary fatty alcohol + 2 NADP(+) + CoA</text>
        <dbReference type="Rhea" id="RHEA:52716"/>
        <dbReference type="ChEBI" id="CHEBI:15378"/>
        <dbReference type="ChEBI" id="CHEBI:57287"/>
        <dbReference type="ChEBI" id="CHEBI:57783"/>
        <dbReference type="ChEBI" id="CHEBI:58349"/>
        <dbReference type="ChEBI" id="CHEBI:77396"/>
        <dbReference type="ChEBI" id="CHEBI:83139"/>
        <dbReference type="EC" id="1.2.1.84"/>
    </reaction>
</comment>
<keyword evidence="8 11" id="KW-0443">Lipid metabolism</keyword>
<dbReference type="InterPro" id="IPR026055">
    <property type="entry name" value="FAR"/>
</dbReference>
<feature type="domain" description="Fatty acyl-CoA reductase C-terminal" evidence="12">
    <location>
        <begin position="352"/>
        <end position="443"/>
    </location>
</feature>
<accession>A0A7R8UWY9</accession>
<dbReference type="SUPFAM" id="SSF51735">
    <property type="entry name" value="NAD(P)-binding Rossmann-fold domains"/>
    <property type="match status" value="1"/>
</dbReference>
<evidence type="ECO:0000256" key="4">
    <source>
        <dbReference type="ARBA" id="ARBA00022692"/>
    </source>
</evidence>
<protein>
    <recommendedName>
        <fullName evidence="11">Fatty acyl-CoA reductase</fullName>
        <ecNumber evidence="11">1.2.1.84</ecNumber>
    </recommendedName>
</protein>
<evidence type="ECO:0000256" key="7">
    <source>
        <dbReference type="ARBA" id="ARBA00023002"/>
    </source>
</evidence>
<keyword evidence="3 11" id="KW-0444">Lipid biosynthesis</keyword>
<dbReference type="CDD" id="cd05236">
    <property type="entry name" value="FAR-N_SDR_e"/>
    <property type="match status" value="1"/>
</dbReference>
<dbReference type="PANTHER" id="PTHR11011:SF45">
    <property type="entry name" value="FATTY ACYL-COA REDUCTASE CG8306-RELATED"/>
    <property type="match status" value="1"/>
</dbReference>
<proteinExistence type="inferred from homology"/>
<dbReference type="GO" id="GO:0035336">
    <property type="term" value="P:long-chain fatty-acyl-CoA metabolic process"/>
    <property type="evidence" value="ECO:0007669"/>
    <property type="project" value="TreeGrafter"/>
</dbReference>
<keyword evidence="5 11" id="KW-0521">NADP</keyword>
<reference evidence="14 15" key="1">
    <citation type="submission" date="2020-11" db="EMBL/GenBank/DDBJ databases">
        <authorList>
            <person name="Wallbank WR R."/>
            <person name="Pardo Diaz C."/>
            <person name="Kozak K."/>
            <person name="Martin S."/>
            <person name="Jiggins C."/>
            <person name="Moest M."/>
            <person name="Warren A I."/>
            <person name="Generalovic N T."/>
            <person name="Byers J.R.P. K."/>
            <person name="Montejo-Kovacevich G."/>
            <person name="Yen C E."/>
        </authorList>
    </citation>
    <scope>NUCLEOTIDE SEQUENCE [LARGE SCALE GENOMIC DNA]</scope>
</reference>
<dbReference type="InterPro" id="IPR033640">
    <property type="entry name" value="FAR_C"/>
</dbReference>
<dbReference type="PANTHER" id="PTHR11011">
    <property type="entry name" value="MALE STERILITY PROTEIN 2-RELATED"/>
    <property type="match status" value="1"/>
</dbReference>
<feature type="domain" description="Thioester reductase (TE)" evidence="13">
    <location>
        <begin position="21"/>
        <end position="272"/>
    </location>
</feature>
<dbReference type="InterPro" id="IPR013120">
    <property type="entry name" value="FAR_NAD-bd"/>
</dbReference>
<sequence length="502" mass="56939">MAENASKSKVREFYAGKNIFITGGTGFLGLALIEKILRDIPNVEDLTKNPVFDVLLKGSSPEIFKKLVPIHGDVGEEDLGISTDDRNLLIDNINVVIHSAATLDFQQSLKPTVNINLLGTRRVMELCMQAKNLEAMVHVSSAYANSFHLETQEILYDLLGDAEHIIELVKTLDEKQLEELEPKLLKEHPNTYTFTKHFAEHEVNKCADRLPCGIVRPSMITAAWKEPVPGWTNSKNGPQGFFMGASRGVVRRLPLATNLIYDYIPIDVVINQVLVTGQYVNSLKREAAPNTPLQISIFHCTSSSYKPFRWESVKDKVNGMMHRYPLKSAIWYPHLKFVQSLFLFKVSAIFIHFLPGLILDGITKVCGGRPILIRLHTNVWKSLKLLEKFIFTEWNFDNKKTLALAKSMSQVDKEVFGFDIGELKWESYFESMMVGVRQYLSHEHPKTLEAARKKDKVLLFLHVFLQLFIYFLIWWATTALVGSTFSKTGLVVPIAYVLLGLL</sequence>
<evidence type="ECO:0000256" key="1">
    <source>
        <dbReference type="ARBA" id="ARBA00004141"/>
    </source>
</evidence>
<keyword evidence="15" id="KW-1185">Reference proteome</keyword>
<gene>
    <name evidence="14" type="ORF">HERILL_LOCUS10819</name>
</gene>